<name>A0AA39WQG3_9PEZI</name>
<evidence type="ECO:0000313" key="3">
    <source>
        <dbReference type="Proteomes" id="UP001175000"/>
    </source>
</evidence>
<organism evidence="2 3">
    <name type="scientific">Immersiella caudata</name>
    <dbReference type="NCBI Taxonomy" id="314043"/>
    <lineage>
        <taxon>Eukaryota</taxon>
        <taxon>Fungi</taxon>
        <taxon>Dikarya</taxon>
        <taxon>Ascomycota</taxon>
        <taxon>Pezizomycotina</taxon>
        <taxon>Sordariomycetes</taxon>
        <taxon>Sordariomycetidae</taxon>
        <taxon>Sordariales</taxon>
        <taxon>Lasiosphaeriaceae</taxon>
        <taxon>Immersiella</taxon>
    </lineage>
</organism>
<evidence type="ECO:0000256" key="1">
    <source>
        <dbReference type="SAM" id="SignalP"/>
    </source>
</evidence>
<comment type="caution">
    <text evidence="2">The sequence shown here is derived from an EMBL/GenBank/DDBJ whole genome shotgun (WGS) entry which is preliminary data.</text>
</comment>
<protein>
    <submittedName>
        <fullName evidence="2">Uncharacterized protein</fullName>
    </submittedName>
</protein>
<proteinExistence type="predicted"/>
<dbReference type="EMBL" id="JAULSU010000004">
    <property type="protein sequence ID" value="KAK0619694.1"/>
    <property type="molecule type" value="Genomic_DNA"/>
</dbReference>
<feature type="chain" id="PRO_5041368717" evidence="1">
    <location>
        <begin position="28"/>
        <end position="68"/>
    </location>
</feature>
<evidence type="ECO:0000313" key="2">
    <source>
        <dbReference type="EMBL" id="KAK0619694.1"/>
    </source>
</evidence>
<gene>
    <name evidence="2" type="ORF">B0T14DRAFT_519689</name>
</gene>
<sequence>MAFFRSVLAQMIFCGFVALLGPGLRNANSLGAGGALLPYLVNGGDSLVFGQWVSSASSLPSLSALEDG</sequence>
<keyword evidence="3" id="KW-1185">Reference proteome</keyword>
<keyword evidence="1" id="KW-0732">Signal</keyword>
<accession>A0AA39WQG3</accession>
<feature type="signal peptide" evidence="1">
    <location>
        <begin position="1"/>
        <end position="27"/>
    </location>
</feature>
<dbReference type="AlphaFoldDB" id="A0AA39WQG3"/>
<dbReference type="Proteomes" id="UP001175000">
    <property type="component" value="Unassembled WGS sequence"/>
</dbReference>
<reference evidence="2" key="1">
    <citation type="submission" date="2023-06" db="EMBL/GenBank/DDBJ databases">
        <title>Genome-scale phylogeny and comparative genomics of the fungal order Sordariales.</title>
        <authorList>
            <consortium name="Lawrence Berkeley National Laboratory"/>
            <person name="Hensen N."/>
            <person name="Bonometti L."/>
            <person name="Westerberg I."/>
            <person name="Brannstrom I.O."/>
            <person name="Guillou S."/>
            <person name="Cros-Aarteil S."/>
            <person name="Calhoun S."/>
            <person name="Haridas S."/>
            <person name="Kuo A."/>
            <person name="Mondo S."/>
            <person name="Pangilinan J."/>
            <person name="Riley R."/>
            <person name="Labutti K."/>
            <person name="Andreopoulos B."/>
            <person name="Lipzen A."/>
            <person name="Chen C."/>
            <person name="Yanf M."/>
            <person name="Daum C."/>
            <person name="Ng V."/>
            <person name="Clum A."/>
            <person name="Steindorff A."/>
            <person name="Ohm R."/>
            <person name="Martin F."/>
            <person name="Silar P."/>
            <person name="Natvig D."/>
            <person name="Lalanne C."/>
            <person name="Gautier V."/>
            <person name="Ament-Velasquez S.L."/>
            <person name="Kruys A."/>
            <person name="Hutchinson M.I."/>
            <person name="Powell A.J."/>
            <person name="Barry K."/>
            <person name="Miller A.N."/>
            <person name="Grigoriev I.V."/>
            <person name="Debuchy R."/>
            <person name="Gladieux P."/>
            <person name="Thoren M.H."/>
            <person name="Johannesson H."/>
        </authorList>
    </citation>
    <scope>NUCLEOTIDE SEQUENCE</scope>
    <source>
        <strain evidence="2">CBS 606.72</strain>
    </source>
</reference>